<dbReference type="EMBL" id="LAZR01002868">
    <property type="protein sequence ID" value="KKN24640.1"/>
    <property type="molecule type" value="Genomic_DNA"/>
</dbReference>
<organism evidence="1">
    <name type="scientific">marine sediment metagenome</name>
    <dbReference type="NCBI Taxonomy" id="412755"/>
    <lineage>
        <taxon>unclassified sequences</taxon>
        <taxon>metagenomes</taxon>
        <taxon>ecological metagenomes</taxon>
    </lineage>
</organism>
<gene>
    <name evidence="1" type="ORF">LCGC14_0892820</name>
</gene>
<protein>
    <submittedName>
        <fullName evidence="1">Uncharacterized protein</fullName>
    </submittedName>
</protein>
<proteinExistence type="predicted"/>
<reference evidence="1" key="1">
    <citation type="journal article" date="2015" name="Nature">
        <title>Complex archaea that bridge the gap between prokaryotes and eukaryotes.</title>
        <authorList>
            <person name="Spang A."/>
            <person name="Saw J.H."/>
            <person name="Jorgensen S.L."/>
            <person name="Zaremba-Niedzwiedzka K."/>
            <person name="Martijn J."/>
            <person name="Lind A.E."/>
            <person name="van Eijk R."/>
            <person name="Schleper C."/>
            <person name="Guy L."/>
            <person name="Ettema T.J."/>
        </authorList>
    </citation>
    <scope>NUCLEOTIDE SEQUENCE</scope>
</reference>
<evidence type="ECO:0000313" key="1">
    <source>
        <dbReference type="EMBL" id="KKN24640.1"/>
    </source>
</evidence>
<dbReference type="AlphaFoldDB" id="A0A0F9NYQ6"/>
<sequence length="492" mass="54137">MPISITTSEEAPPRFLDQLPVSRLTRRRAQVLASFDFGPVTEIKESIRKINAQGFDPSFENVVPAEYRIEVQRFQRELERTADFLTVEEANIQGKPFGLQYEHPLTQEALDLDIEDKKRRIMRQSLIGGASPGIFGKGIDLAMAFLGQAIDPLNIAVSFIPIVSQARAAAIANRLRLAHIGSRTVKGFIEGAVGNALIEPVVIAGENIRNRDYALRESAINILFGGFIGVASHQTLGRGIEFVQTRAVYNRATGDAALEIADELRRAGITDLEPALMDQRISERALEIIERDNPDMARRIKEPTNSDRVQGMKSQKTHETAVRGMLAQKLEGKLGDVTPIVERDPGYHRPFDSQEAKAAIEAETIGDVQEHAKEIVRYSEDPANTTGAGLEEALETRAKAQEPEVETIESVASDNELLQVQLDAATDRMRQAGGDEAVTRFEDSPITGKFDEPESTRGATVKQELDAAKARVAKNKAITEGIMRVSRECFGG</sequence>
<name>A0A0F9NYQ6_9ZZZZ</name>
<accession>A0A0F9NYQ6</accession>
<comment type="caution">
    <text evidence="1">The sequence shown here is derived from an EMBL/GenBank/DDBJ whole genome shotgun (WGS) entry which is preliminary data.</text>
</comment>